<dbReference type="Proteomes" id="UP001177595">
    <property type="component" value="Chromosome"/>
</dbReference>
<dbReference type="InterPro" id="IPR010854">
    <property type="entry name" value="YdgH/BhsA/McbA-like_dom"/>
</dbReference>
<dbReference type="Pfam" id="PF07338">
    <property type="entry name" value="YdgH_BhsA-like"/>
    <property type="match status" value="1"/>
</dbReference>
<evidence type="ECO:0000259" key="2">
    <source>
        <dbReference type="Pfam" id="PF07338"/>
    </source>
</evidence>
<dbReference type="InterPro" id="IPR036275">
    <property type="entry name" value="YdgH-like_sf"/>
</dbReference>
<sequence>MRKIPAALILILGTLPFFAIGNQAEELIKFDPKPSIGTISVFAQTPTHALQLLSEKATQRGANGYYVTFLAYTRNQVQANARIYS</sequence>
<dbReference type="RefSeq" id="WP_280624507.1">
    <property type="nucleotide sequence ID" value="NZ_CP123504.1"/>
</dbReference>
<accession>A0AA95GL10</accession>
<name>A0AA95GL10_9GAMM</name>
<dbReference type="Gene3D" id="3.30.1660.10">
    <property type="entry name" value="Flavin-binding protein dodecin"/>
    <property type="match status" value="1"/>
</dbReference>
<keyword evidence="1" id="KW-0732">Signal</keyword>
<dbReference type="InterPro" id="IPR025543">
    <property type="entry name" value="Dodecin-like"/>
</dbReference>
<evidence type="ECO:0000313" key="4">
    <source>
        <dbReference type="Proteomes" id="UP001177595"/>
    </source>
</evidence>
<protein>
    <submittedName>
        <fullName evidence="3">DUF1471 domain-containing protein</fullName>
    </submittedName>
</protein>
<proteinExistence type="predicted"/>
<gene>
    <name evidence="3" type="ORF">QE210_14000</name>
</gene>
<evidence type="ECO:0000256" key="1">
    <source>
        <dbReference type="ARBA" id="ARBA00022729"/>
    </source>
</evidence>
<dbReference type="AlphaFoldDB" id="A0AA95GL10"/>
<feature type="domain" description="YdgH/BhsA/McbA-like" evidence="2">
    <location>
        <begin position="35"/>
        <end position="84"/>
    </location>
</feature>
<reference evidence="3" key="1">
    <citation type="submission" date="2023-04" db="EMBL/GenBank/DDBJ databases">
        <title>Genome dynamics across the evolutionary transition to endosymbiosis.</title>
        <authorList>
            <person name="Siozios S."/>
            <person name="Nadal-Jimenez P."/>
            <person name="Azagi T."/>
            <person name="Sprong H."/>
            <person name="Frost C.L."/>
            <person name="Parratt S.R."/>
            <person name="Taylor G."/>
            <person name="Brettell L."/>
            <person name="Lew K.C."/>
            <person name="Croft L."/>
            <person name="King K.C."/>
            <person name="Brockhurst M.A."/>
            <person name="Hypsa V."/>
            <person name="Novakova E."/>
            <person name="Darby A.C."/>
            <person name="Hurst G.D.D."/>
        </authorList>
    </citation>
    <scope>NUCLEOTIDE SEQUENCE</scope>
    <source>
        <strain evidence="3">APv</strain>
    </source>
</reference>
<dbReference type="EMBL" id="CP123504">
    <property type="protein sequence ID" value="WGM00948.1"/>
    <property type="molecule type" value="Genomic_DNA"/>
</dbReference>
<organism evidence="3 4">
    <name type="scientific">Arsenophonus nasoniae</name>
    <name type="common">son-killer infecting Nasonia vitripennis</name>
    <dbReference type="NCBI Taxonomy" id="638"/>
    <lineage>
        <taxon>Bacteria</taxon>
        <taxon>Pseudomonadati</taxon>
        <taxon>Pseudomonadota</taxon>
        <taxon>Gammaproteobacteria</taxon>
        <taxon>Enterobacterales</taxon>
        <taxon>Morganellaceae</taxon>
        <taxon>Arsenophonus</taxon>
    </lineage>
</organism>
<evidence type="ECO:0000313" key="3">
    <source>
        <dbReference type="EMBL" id="WGM00948.1"/>
    </source>
</evidence>
<dbReference type="SUPFAM" id="SSF159871">
    <property type="entry name" value="YdgH-like"/>
    <property type="match status" value="1"/>
</dbReference>